<evidence type="ECO:0000259" key="1">
    <source>
        <dbReference type="Pfam" id="PF05076"/>
    </source>
</evidence>
<dbReference type="RefSeq" id="WP_244217475.1">
    <property type="nucleotide sequence ID" value="NZ_MUBM01000284.1"/>
</dbReference>
<dbReference type="InterPro" id="IPR020941">
    <property type="entry name" value="SUFU-like_domain"/>
</dbReference>
<evidence type="ECO:0000313" key="3">
    <source>
        <dbReference type="Proteomes" id="UP001458415"/>
    </source>
</evidence>
<dbReference type="SUPFAM" id="SSF103359">
    <property type="entry name" value="Suppressor of Fused, N-terminal domain"/>
    <property type="match status" value="1"/>
</dbReference>
<gene>
    <name evidence="2" type="ORF">ABT317_24270</name>
</gene>
<reference evidence="2 3" key="1">
    <citation type="submission" date="2024-06" db="EMBL/GenBank/DDBJ databases">
        <title>The Natural Products Discovery Center: Release of the First 8490 Sequenced Strains for Exploring Actinobacteria Biosynthetic Diversity.</title>
        <authorList>
            <person name="Kalkreuter E."/>
            <person name="Kautsar S.A."/>
            <person name="Yang D."/>
            <person name="Bader C.D."/>
            <person name="Teijaro C.N."/>
            <person name="Fluegel L."/>
            <person name="Davis C.M."/>
            <person name="Simpson J.R."/>
            <person name="Lauterbach L."/>
            <person name="Steele A.D."/>
            <person name="Gui C."/>
            <person name="Meng S."/>
            <person name="Li G."/>
            <person name="Viehrig K."/>
            <person name="Ye F."/>
            <person name="Su P."/>
            <person name="Kiefer A.F."/>
            <person name="Nichols A."/>
            <person name="Cepeda A.J."/>
            <person name="Yan W."/>
            <person name="Fan B."/>
            <person name="Jiang Y."/>
            <person name="Adhikari A."/>
            <person name="Zheng C.-J."/>
            <person name="Schuster L."/>
            <person name="Cowan T.M."/>
            <person name="Smanski M.J."/>
            <person name="Chevrette M.G."/>
            <person name="De Carvalho L.P.S."/>
            <person name="Shen B."/>
        </authorList>
    </citation>
    <scope>NUCLEOTIDE SEQUENCE [LARGE SCALE GENOMIC DNA]</scope>
    <source>
        <strain evidence="2 3">NPDC000634</strain>
    </source>
</reference>
<feature type="domain" description="Suppressor of fused-like" evidence="1">
    <location>
        <begin position="41"/>
        <end position="189"/>
    </location>
</feature>
<proteinExistence type="predicted"/>
<dbReference type="Pfam" id="PF05076">
    <property type="entry name" value="SUFU"/>
    <property type="match status" value="1"/>
</dbReference>
<evidence type="ECO:0000313" key="2">
    <source>
        <dbReference type="EMBL" id="MER6979999.1"/>
    </source>
</evidence>
<accession>A0ABV1W737</accession>
<sequence>MTTDGAAEALDRHVRQFFAGHSVGTADYDLGDGRRGMARDLRILEVGPGPRGNLWTYVTIGCWARARHQGHGLEFVMTAPVSDPRFADVLAMTAFYHCGPEPHLLDLGHSLPMGEPWTPGSTCEYLLVSLPYLHGPALERCALPDGHARLLWLLPVTASEIAFRRRHGTEALEQLLDEAEIDPVDPRRPAVV</sequence>
<dbReference type="InterPro" id="IPR037181">
    <property type="entry name" value="SUFU_N"/>
</dbReference>
<dbReference type="EMBL" id="JBEPCU010000469">
    <property type="protein sequence ID" value="MER6979999.1"/>
    <property type="molecule type" value="Genomic_DNA"/>
</dbReference>
<name>A0ABV1W737_9ACTN</name>
<protein>
    <submittedName>
        <fullName evidence="2">Suppressor of fused domain protein</fullName>
    </submittedName>
</protein>
<keyword evidence="3" id="KW-1185">Reference proteome</keyword>
<organism evidence="2 3">
    <name type="scientific">Streptomyces carpinensis</name>
    <dbReference type="NCBI Taxonomy" id="66369"/>
    <lineage>
        <taxon>Bacteria</taxon>
        <taxon>Bacillati</taxon>
        <taxon>Actinomycetota</taxon>
        <taxon>Actinomycetes</taxon>
        <taxon>Kitasatosporales</taxon>
        <taxon>Streptomycetaceae</taxon>
        <taxon>Streptomyces</taxon>
    </lineage>
</organism>
<dbReference type="Proteomes" id="UP001458415">
    <property type="component" value="Unassembled WGS sequence"/>
</dbReference>
<comment type="caution">
    <text evidence="2">The sequence shown here is derived from an EMBL/GenBank/DDBJ whole genome shotgun (WGS) entry which is preliminary data.</text>
</comment>